<dbReference type="Proteomes" id="UP000813385">
    <property type="component" value="Unassembled WGS sequence"/>
</dbReference>
<feature type="transmembrane region" description="Helical" evidence="8">
    <location>
        <begin position="223"/>
        <end position="244"/>
    </location>
</feature>
<evidence type="ECO:0000256" key="2">
    <source>
        <dbReference type="ARBA" id="ARBA00008335"/>
    </source>
</evidence>
<feature type="transmembrane region" description="Helical" evidence="8">
    <location>
        <begin position="135"/>
        <end position="151"/>
    </location>
</feature>
<sequence length="460" mass="49595">MSNTATELTDLAPLQHPSPPLAVAKGDDNGRRLGSQDDGVPVPETRNLPSPTTASPVVEKWNFPQSNILRVFACFWSLMVTGANDAAYGALLPYLQEYYKLDYIVVSLIFLSPFVGYIIAASMNNYLHLKSGQRGIGIICGLAHIAAYLIISQHPPYPVLVVAYIIAGFGNGIGDAAWNAWVGNLARANEILGFLHAFYGVGGTISPLIATAMITQLGLQWYHFYYVLLAISVVELVSCTWAFWTNTAASYRESISHTDAGTKGALRNSLFTRPYARVTWLCSAFLVCYVGCEVSLGGWLVQFMIRVREAAPFDAGMTSVGFWLGLTLGRATLGFVTPRIGVKIAVCGYLSLTMALQLIFWLVPQFYVSAVAVALQGYFLGPLFPAIVVVATALLPRHLHVSTIGFIAAFGGSGAAVLPFAVGALAQAKGVQVLQPIILAFLAVLLGLWLCLPRLGKKRD</sequence>
<evidence type="ECO:0000313" key="10">
    <source>
        <dbReference type="EMBL" id="KAH7367704.1"/>
    </source>
</evidence>
<dbReference type="AlphaFoldDB" id="A0A8K0TQM4"/>
<evidence type="ECO:0000259" key="9">
    <source>
        <dbReference type="PROSITE" id="PS50850"/>
    </source>
</evidence>
<keyword evidence="3" id="KW-0813">Transport</keyword>
<feature type="domain" description="Major facilitator superfamily (MFS) profile" evidence="9">
    <location>
        <begin position="70"/>
        <end position="459"/>
    </location>
</feature>
<dbReference type="FunFam" id="1.20.1250.20:FF:000286">
    <property type="entry name" value="MFS efflux transporter"/>
    <property type="match status" value="1"/>
</dbReference>
<feature type="compositionally biased region" description="Basic and acidic residues" evidence="7">
    <location>
        <begin position="25"/>
        <end position="35"/>
    </location>
</feature>
<comment type="caution">
    <text evidence="10">The sequence shown here is derived from an EMBL/GenBank/DDBJ whole genome shotgun (WGS) entry which is preliminary data.</text>
</comment>
<keyword evidence="11" id="KW-1185">Reference proteome</keyword>
<dbReference type="PANTHER" id="PTHR23514">
    <property type="entry name" value="BYPASS OF STOP CODON PROTEIN 6"/>
    <property type="match status" value="1"/>
</dbReference>
<dbReference type="InterPro" id="IPR011701">
    <property type="entry name" value="MFS"/>
</dbReference>
<dbReference type="FunFam" id="1.20.1250.20:FF:000308">
    <property type="entry name" value="MFS efflux transporter"/>
    <property type="match status" value="1"/>
</dbReference>
<feature type="transmembrane region" description="Helical" evidence="8">
    <location>
        <begin position="344"/>
        <end position="363"/>
    </location>
</feature>
<dbReference type="GO" id="GO:0022857">
    <property type="term" value="F:transmembrane transporter activity"/>
    <property type="evidence" value="ECO:0007669"/>
    <property type="project" value="InterPro"/>
</dbReference>
<dbReference type="InterPro" id="IPR036259">
    <property type="entry name" value="MFS_trans_sf"/>
</dbReference>
<evidence type="ECO:0000256" key="6">
    <source>
        <dbReference type="ARBA" id="ARBA00023136"/>
    </source>
</evidence>
<dbReference type="PANTHER" id="PTHR23514:SF3">
    <property type="entry name" value="BYPASS OF STOP CODON PROTEIN 6"/>
    <property type="match status" value="1"/>
</dbReference>
<evidence type="ECO:0000313" key="11">
    <source>
        <dbReference type="Proteomes" id="UP000813385"/>
    </source>
</evidence>
<feature type="transmembrane region" description="Helical" evidence="8">
    <location>
        <begin position="407"/>
        <end position="427"/>
    </location>
</feature>
<evidence type="ECO:0000256" key="7">
    <source>
        <dbReference type="SAM" id="MobiDB-lite"/>
    </source>
</evidence>
<dbReference type="GO" id="GO:0016020">
    <property type="term" value="C:membrane"/>
    <property type="evidence" value="ECO:0007669"/>
    <property type="project" value="TreeGrafter"/>
</dbReference>
<comment type="subcellular location">
    <subcellularLocation>
        <location evidence="1">Endomembrane system</location>
        <topology evidence="1">Multi-pass membrane protein</topology>
    </subcellularLocation>
</comment>
<feature type="transmembrane region" description="Helical" evidence="8">
    <location>
        <begin position="103"/>
        <end position="123"/>
    </location>
</feature>
<reference evidence="10" key="1">
    <citation type="journal article" date="2021" name="Nat. Commun.">
        <title>Genetic determinants of endophytism in the Arabidopsis root mycobiome.</title>
        <authorList>
            <person name="Mesny F."/>
            <person name="Miyauchi S."/>
            <person name="Thiergart T."/>
            <person name="Pickel B."/>
            <person name="Atanasova L."/>
            <person name="Karlsson M."/>
            <person name="Huettel B."/>
            <person name="Barry K.W."/>
            <person name="Haridas S."/>
            <person name="Chen C."/>
            <person name="Bauer D."/>
            <person name="Andreopoulos W."/>
            <person name="Pangilinan J."/>
            <person name="LaButti K."/>
            <person name="Riley R."/>
            <person name="Lipzen A."/>
            <person name="Clum A."/>
            <person name="Drula E."/>
            <person name="Henrissat B."/>
            <person name="Kohler A."/>
            <person name="Grigoriev I.V."/>
            <person name="Martin F.M."/>
            <person name="Hacquard S."/>
        </authorList>
    </citation>
    <scope>NUCLEOTIDE SEQUENCE</scope>
    <source>
        <strain evidence="10">MPI-CAGE-AT-0016</strain>
    </source>
</reference>
<accession>A0A8K0TQM4</accession>
<dbReference type="PROSITE" id="PS50850">
    <property type="entry name" value="MFS"/>
    <property type="match status" value="1"/>
</dbReference>
<evidence type="ECO:0000256" key="1">
    <source>
        <dbReference type="ARBA" id="ARBA00004127"/>
    </source>
</evidence>
<dbReference type="InterPro" id="IPR020846">
    <property type="entry name" value="MFS_dom"/>
</dbReference>
<feature type="transmembrane region" description="Helical" evidence="8">
    <location>
        <begin position="320"/>
        <end position="337"/>
    </location>
</feature>
<dbReference type="GO" id="GO:0012505">
    <property type="term" value="C:endomembrane system"/>
    <property type="evidence" value="ECO:0007669"/>
    <property type="project" value="UniProtKB-SubCell"/>
</dbReference>
<dbReference type="OrthoDB" id="413079at2759"/>
<gene>
    <name evidence="10" type="ORF">B0T11DRAFT_316088</name>
</gene>
<dbReference type="EMBL" id="JAGPXD010000002">
    <property type="protein sequence ID" value="KAH7367704.1"/>
    <property type="molecule type" value="Genomic_DNA"/>
</dbReference>
<evidence type="ECO:0000256" key="8">
    <source>
        <dbReference type="SAM" id="Phobius"/>
    </source>
</evidence>
<evidence type="ECO:0000256" key="4">
    <source>
        <dbReference type="ARBA" id="ARBA00022692"/>
    </source>
</evidence>
<evidence type="ECO:0000256" key="3">
    <source>
        <dbReference type="ARBA" id="ARBA00022448"/>
    </source>
</evidence>
<feature type="transmembrane region" description="Helical" evidence="8">
    <location>
        <begin position="194"/>
        <end position="217"/>
    </location>
</feature>
<comment type="similarity">
    <text evidence="2">Belongs to the major facilitator superfamily.</text>
</comment>
<feature type="transmembrane region" description="Helical" evidence="8">
    <location>
        <begin position="68"/>
        <end position="91"/>
    </location>
</feature>
<evidence type="ECO:0000256" key="5">
    <source>
        <dbReference type="ARBA" id="ARBA00022989"/>
    </source>
</evidence>
<feature type="transmembrane region" description="Helical" evidence="8">
    <location>
        <begin position="157"/>
        <end position="182"/>
    </location>
</feature>
<keyword evidence="5 8" id="KW-1133">Transmembrane helix</keyword>
<dbReference type="Pfam" id="PF07690">
    <property type="entry name" value="MFS_1"/>
    <property type="match status" value="1"/>
</dbReference>
<feature type="region of interest" description="Disordered" evidence="7">
    <location>
        <begin position="1"/>
        <end position="54"/>
    </location>
</feature>
<feature type="transmembrane region" description="Helical" evidence="8">
    <location>
        <begin position="433"/>
        <end position="452"/>
    </location>
</feature>
<feature type="transmembrane region" description="Helical" evidence="8">
    <location>
        <begin position="375"/>
        <end position="395"/>
    </location>
</feature>
<keyword evidence="6 8" id="KW-0472">Membrane</keyword>
<dbReference type="Gene3D" id="1.20.1250.20">
    <property type="entry name" value="MFS general substrate transporter like domains"/>
    <property type="match status" value="2"/>
</dbReference>
<proteinExistence type="inferred from homology"/>
<dbReference type="SUPFAM" id="SSF103473">
    <property type="entry name" value="MFS general substrate transporter"/>
    <property type="match status" value="1"/>
</dbReference>
<feature type="transmembrane region" description="Helical" evidence="8">
    <location>
        <begin position="278"/>
        <end position="300"/>
    </location>
</feature>
<organism evidence="10 11">
    <name type="scientific">Plectosphaerella cucumerina</name>
    <dbReference type="NCBI Taxonomy" id="40658"/>
    <lineage>
        <taxon>Eukaryota</taxon>
        <taxon>Fungi</taxon>
        <taxon>Dikarya</taxon>
        <taxon>Ascomycota</taxon>
        <taxon>Pezizomycotina</taxon>
        <taxon>Sordariomycetes</taxon>
        <taxon>Hypocreomycetidae</taxon>
        <taxon>Glomerellales</taxon>
        <taxon>Plectosphaerellaceae</taxon>
        <taxon>Plectosphaerella</taxon>
    </lineage>
</organism>
<dbReference type="InterPro" id="IPR051788">
    <property type="entry name" value="MFS_Transporter"/>
</dbReference>
<keyword evidence="4 8" id="KW-0812">Transmembrane</keyword>
<protein>
    <submittedName>
        <fullName evidence="10">Major facilitator superfamily domain-containing protein</fullName>
    </submittedName>
</protein>
<name>A0A8K0TQM4_9PEZI</name>